<feature type="transmembrane region" description="Helical" evidence="4">
    <location>
        <begin position="140"/>
        <end position="160"/>
    </location>
</feature>
<comment type="caution">
    <text evidence="6">The sequence shown here is derived from an EMBL/GenBank/DDBJ whole genome shotgun (WGS) entry which is preliminary data.</text>
</comment>
<keyword evidence="4" id="KW-1133">Transmembrane helix</keyword>
<evidence type="ECO:0000256" key="3">
    <source>
        <dbReference type="PROSITE-ProRule" id="PRU00433"/>
    </source>
</evidence>
<dbReference type="PANTHER" id="PTHR35889">
    <property type="entry name" value="CYCLOINULO-OLIGOSACCHARIDE FRUCTANOTRANSFERASE-RELATED"/>
    <property type="match status" value="1"/>
</dbReference>
<feature type="transmembrane region" description="Helical" evidence="4">
    <location>
        <begin position="74"/>
        <end position="97"/>
    </location>
</feature>
<dbReference type="Proteomes" id="UP001597205">
    <property type="component" value="Unassembled WGS sequence"/>
</dbReference>
<reference evidence="7" key="1">
    <citation type="journal article" date="2019" name="Int. J. Syst. Evol. Microbiol.">
        <title>The Global Catalogue of Microorganisms (GCM) 10K type strain sequencing project: providing services to taxonomists for standard genome sequencing and annotation.</title>
        <authorList>
            <consortium name="The Broad Institute Genomics Platform"/>
            <consortium name="The Broad Institute Genome Sequencing Center for Infectious Disease"/>
            <person name="Wu L."/>
            <person name="Ma J."/>
        </authorList>
    </citation>
    <scope>NUCLEOTIDE SEQUENCE [LARGE SCALE GENOMIC DNA]</scope>
    <source>
        <strain evidence="7">CCUG 52468</strain>
    </source>
</reference>
<keyword evidence="4" id="KW-0472">Membrane</keyword>
<dbReference type="Pfam" id="PF07635">
    <property type="entry name" value="PSCyt1"/>
    <property type="match status" value="1"/>
</dbReference>
<evidence type="ECO:0000256" key="1">
    <source>
        <dbReference type="ARBA" id="ARBA00022723"/>
    </source>
</evidence>
<proteinExistence type="predicted"/>
<keyword evidence="3" id="KW-0349">Heme</keyword>
<evidence type="ECO:0000256" key="4">
    <source>
        <dbReference type="SAM" id="Phobius"/>
    </source>
</evidence>
<evidence type="ECO:0000313" key="7">
    <source>
        <dbReference type="Proteomes" id="UP001597205"/>
    </source>
</evidence>
<evidence type="ECO:0000313" key="6">
    <source>
        <dbReference type="EMBL" id="MFD1165007.1"/>
    </source>
</evidence>
<accession>A0ABW3RKF3</accession>
<dbReference type="InterPro" id="IPR011429">
    <property type="entry name" value="Cyt_c_Planctomycete-type"/>
</dbReference>
<feature type="transmembrane region" description="Helical" evidence="4">
    <location>
        <begin position="44"/>
        <end position="62"/>
    </location>
</feature>
<dbReference type="InterPro" id="IPR059177">
    <property type="entry name" value="GH29D-like_dom"/>
</dbReference>
<keyword evidence="2 3" id="KW-0408">Iron</keyword>
<feature type="transmembrane region" description="Helical" evidence="4">
    <location>
        <begin position="7"/>
        <end position="24"/>
    </location>
</feature>
<gene>
    <name evidence="6" type="ORF">ACFQ2C_05230</name>
</gene>
<dbReference type="RefSeq" id="WP_380894973.1">
    <property type="nucleotide sequence ID" value="NZ_JBHTKY010000005.1"/>
</dbReference>
<name>A0ABW3RKF3_9SPHI</name>
<evidence type="ECO:0000259" key="5">
    <source>
        <dbReference type="PROSITE" id="PS51007"/>
    </source>
</evidence>
<evidence type="ECO:0000256" key="2">
    <source>
        <dbReference type="ARBA" id="ARBA00023004"/>
    </source>
</evidence>
<sequence length="716" mass="80617">MIIKNSHFNVLIGLNSFILFFILFEKSIQIPAFLQVFGRMHPLLLHFPIVLLILSWLLYLFRRPLEKEIPNVNRFINLIFYVSALTIAITAIFGLLLSKEGGFEGEAYLWHKYSGVGLSFLTLGLIAFIRFNISSKNRLLFTVGINLSFILLLIVGHFGATLTHGEDFVFAPMREKKSTELNIENAMVFEDAVLPILQAKCAGCHNADKAKGGLILTDSSSILKGGENGKVFTAGNALTSLMIERILMDIDNEHRMPPKGKPQLSIDEVSLLRSWIQSGGKFDVPLSAFREQDTLFQSVKAVYGFEGAEKYDFSPANEEKIAELNTPYRIINSLDQGSPALDVNFYGKDFYTKESLSELLPIAEQIVSLNLSSMPVSKEDLQTLKKFKNLRILNLNNTQLSNDNLSQIDDLKNLKSLSLIGTQIKLDGLNKIVALPSIRKLYVWNTAIQPKELEQIRKENPKINIDAGVPQDDNQKLALTAPKITPNRSFFQNKTLVSLSHPIPGVSLRYTLDGSDPDSSGAQIYKSSITIDKNALLRVKADKEGWLKSPEVRQNFYIAIFKPERINLETKPHQQYKARKGESFFDLESGSDNNADGRWLGFQGSDMSTILSFDKPVKMDTIALSIKQDYNQHIYPPESIEIWAGLDSLNLKLLKKVNLTLEKPDKIKNRRIIACDIPHQEVSFIRLKTKPYAKIPEGFPGNGNLPWLFVDEIILK</sequence>
<keyword evidence="1 3" id="KW-0479">Metal-binding</keyword>
<organism evidence="6 7">
    <name type="scientific">Sphingobacterium daejeonense</name>
    <dbReference type="NCBI Taxonomy" id="371142"/>
    <lineage>
        <taxon>Bacteria</taxon>
        <taxon>Pseudomonadati</taxon>
        <taxon>Bacteroidota</taxon>
        <taxon>Sphingobacteriia</taxon>
        <taxon>Sphingobacteriales</taxon>
        <taxon>Sphingobacteriaceae</taxon>
        <taxon>Sphingobacterium</taxon>
    </lineage>
</organism>
<dbReference type="Pfam" id="PF09990">
    <property type="entry name" value="DUF2231"/>
    <property type="match status" value="1"/>
</dbReference>
<dbReference type="Gene3D" id="3.80.10.10">
    <property type="entry name" value="Ribonuclease Inhibitor"/>
    <property type="match status" value="1"/>
</dbReference>
<feature type="transmembrane region" description="Helical" evidence="4">
    <location>
        <begin position="109"/>
        <end position="128"/>
    </location>
</feature>
<keyword evidence="4" id="KW-0812">Transmembrane</keyword>
<dbReference type="SUPFAM" id="SSF52047">
    <property type="entry name" value="RNI-like"/>
    <property type="match status" value="1"/>
</dbReference>
<protein>
    <submittedName>
        <fullName evidence="6">C-type cytochrome domain-containing protein</fullName>
    </submittedName>
</protein>
<dbReference type="InterPro" id="IPR009056">
    <property type="entry name" value="Cyt_c-like_dom"/>
</dbReference>
<dbReference type="Pfam" id="PF13290">
    <property type="entry name" value="CHB_HEX_C_1"/>
    <property type="match status" value="1"/>
</dbReference>
<dbReference type="InterPro" id="IPR032675">
    <property type="entry name" value="LRR_dom_sf"/>
</dbReference>
<dbReference type="InterPro" id="IPR019251">
    <property type="entry name" value="DUF2231_TM"/>
</dbReference>
<feature type="domain" description="Cytochrome c" evidence="5">
    <location>
        <begin position="180"/>
        <end position="280"/>
    </location>
</feature>
<dbReference type="PANTHER" id="PTHR35889:SF3">
    <property type="entry name" value="F-BOX DOMAIN-CONTAINING PROTEIN"/>
    <property type="match status" value="1"/>
</dbReference>
<dbReference type="EMBL" id="JBHTKY010000005">
    <property type="protein sequence ID" value="MFD1165007.1"/>
    <property type="molecule type" value="Genomic_DNA"/>
</dbReference>
<dbReference type="PROSITE" id="PS51007">
    <property type="entry name" value="CYTC"/>
    <property type="match status" value="1"/>
</dbReference>
<keyword evidence="7" id="KW-1185">Reference proteome</keyword>